<reference evidence="1 2" key="1">
    <citation type="submission" date="2017-06" db="EMBL/GenBank/DDBJ databases">
        <authorList>
            <person name="Kim H.J."/>
            <person name="Triplett B.A."/>
        </authorList>
    </citation>
    <scope>NUCLEOTIDE SEQUENCE [LARGE SCALE GENOMIC DNA]</scope>
    <source>
        <strain evidence="1 2">CGMCC 4.5593</strain>
    </source>
</reference>
<protein>
    <submittedName>
        <fullName evidence="1">Predicted metal-dependent phosphohydrolase, HD superfamily</fullName>
    </submittedName>
</protein>
<evidence type="ECO:0000313" key="1">
    <source>
        <dbReference type="EMBL" id="SNT61786.1"/>
    </source>
</evidence>
<dbReference type="GO" id="GO:0016787">
    <property type="term" value="F:hydrolase activity"/>
    <property type="evidence" value="ECO:0007669"/>
    <property type="project" value="UniProtKB-KW"/>
</dbReference>
<dbReference type="OrthoDB" id="9808993at2"/>
<proteinExistence type="predicted"/>
<accession>A0A239P3X9</accession>
<dbReference type="EMBL" id="FZPH01000013">
    <property type="protein sequence ID" value="SNT61786.1"/>
    <property type="molecule type" value="Genomic_DNA"/>
</dbReference>
<keyword evidence="1" id="KW-0378">Hydrolase</keyword>
<name>A0A239P3X9_9ACTN</name>
<dbReference type="PIRSF" id="PIRSF035170">
    <property type="entry name" value="HD_phosphohydro"/>
    <property type="match status" value="1"/>
</dbReference>
<dbReference type="Proteomes" id="UP000198362">
    <property type="component" value="Unassembled WGS sequence"/>
</dbReference>
<dbReference type="PANTHER" id="PTHR21174">
    <property type="match status" value="1"/>
</dbReference>
<evidence type="ECO:0000313" key="2">
    <source>
        <dbReference type="Proteomes" id="UP000198362"/>
    </source>
</evidence>
<dbReference type="SUPFAM" id="SSF109604">
    <property type="entry name" value="HD-domain/PDEase-like"/>
    <property type="match status" value="1"/>
</dbReference>
<dbReference type="Gene3D" id="1.10.3210.10">
    <property type="entry name" value="Hypothetical protein af1432"/>
    <property type="match status" value="1"/>
</dbReference>
<gene>
    <name evidence="1" type="ORF">SAMN05421812_113198</name>
</gene>
<keyword evidence="2" id="KW-1185">Reference proteome</keyword>
<organism evidence="1 2">
    <name type="scientific">Asanoa hainanensis</name>
    <dbReference type="NCBI Taxonomy" id="560556"/>
    <lineage>
        <taxon>Bacteria</taxon>
        <taxon>Bacillati</taxon>
        <taxon>Actinomycetota</taxon>
        <taxon>Actinomycetes</taxon>
        <taxon>Micromonosporales</taxon>
        <taxon>Micromonosporaceae</taxon>
        <taxon>Asanoa</taxon>
    </lineage>
</organism>
<dbReference type="PANTHER" id="PTHR21174:SF0">
    <property type="entry name" value="HD PHOSPHOHYDROLASE FAMILY PROTEIN-RELATED"/>
    <property type="match status" value="1"/>
</dbReference>
<dbReference type="InterPro" id="IPR009218">
    <property type="entry name" value="HD_phosphohydro"/>
</dbReference>
<dbReference type="AlphaFoldDB" id="A0A239P3X9"/>
<sequence>MRDLASAWRSAARGAGATADDQAVDAEGSALLARWAEPHRHYHTLEHLATVLSIVDEEADRAEQPDLVRLAAWFHDAVYDPHTPGDGNERASAELAVVSLVTLGVPTAAIDAVRRLVLLTAGHAVQVGDADGALLCDADLAVLASHPAAYDAYAAAVRSEYEFVPDAEFRAGRAAILRRLLELPALYRDPDLAERWTEPARANLIRELGALDH</sequence>
<dbReference type="RefSeq" id="WP_089253611.1">
    <property type="nucleotide sequence ID" value="NZ_FZPH01000013.1"/>
</dbReference>